<feature type="compositionally biased region" description="Low complexity" evidence="8">
    <location>
        <begin position="441"/>
        <end position="461"/>
    </location>
</feature>
<feature type="compositionally biased region" description="Low complexity" evidence="8">
    <location>
        <begin position="574"/>
        <end position="585"/>
    </location>
</feature>
<dbReference type="Pfam" id="PF00638">
    <property type="entry name" value="Ran_BP1"/>
    <property type="match status" value="1"/>
</dbReference>
<dbReference type="InterPro" id="IPR000156">
    <property type="entry name" value="Ran_bind_dom"/>
</dbReference>
<dbReference type="PANTHER" id="PTHR38697">
    <property type="entry name" value="NUCLEAR PORE COMPLEX PROTEIN SIMILAR TO S. CEREVISIAE NUP2 (EUROFUNG)"/>
    <property type="match status" value="1"/>
</dbReference>
<feature type="compositionally biased region" description="Polar residues" evidence="8">
    <location>
        <begin position="304"/>
        <end position="316"/>
    </location>
</feature>
<dbReference type="GO" id="GO:0005643">
    <property type="term" value="C:nuclear pore"/>
    <property type="evidence" value="ECO:0007669"/>
    <property type="project" value="UniProtKB-SubCell"/>
</dbReference>
<feature type="compositionally biased region" description="Pro residues" evidence="8">
    <location>
        <begin position="223"/>
        <end position="236"/>
    </location>
</feature>
<evidence type="ECO:0000256" key="1">
    <source>
        <dbReference type="ARBA" id="ARBA00004567"/>
    </source>
</evidence>
<keyword evidence="11" id="KW-1185">Reference proteome</keyword>
<keyword evidence="6" id="KW-0906">Nuclear pore complex</keyword>
<evidence type="ECO:0000256" key="2">
    <source>
        <dbReference type="ARBA" id="ARBA00022448"/>
    </source>
</evidence>
<gene>
    <name evidence="10" type="ORF">EW146_g4407</name>
</gene>
<dbReference type="SUPFAM" id="SSF50729">
    <property type="entry name" value="PH domain-like"/>
    <property type="match status" value="1"/>
</dbReference>
<organism evidence="10 11">
    <name type="scientific">Bondarzewia mesenterica</name>
    <dbReference type="NCBI Taxonomy" id="1095465"/>
    <lineage>
        <taxon>Eukaryota</taxon>
        <taxon>Fungi</taxon>
        <taxon>Dikarya</taxon>
        <taxon>Basidiomycota</taxon>
        <taxon>Agaricomycotina</taxon>
        <taxon>Agaricomycetes</taxon>
        <taxon>Russulales</taxon>
        <taxon>Bondarzewiaceae</taxon>
        <taxon>Bondarzewia</taxon>
    </lineage>
</organism>
<protein>
    <recommendedName>
        <fullName evidence="9">RanBD1 domain-containing protein</fullName>
    </recommendedName>
</protein>
<feature type="compositionally biased region" description="Low complexity" evidence="8">
    <location>
        <begin position="525"/>
        <end position="538"/>
    </location>
</feature>
<feature type="region of interest" description="Disordered" evidence="8">
    <location>
        <begin position="188"/>
        <end position="248"/>
    </location>
</feature>
<name>A0A4S4LUT3_9AGAM</name>
<comment type="subcellular location">
    <subcellularLocation>
        <location evidence="1">Nucleus</location>
        <location evidence="1">Nuclear pore complex</location>
    </subcellularLocation>
</comment>
<dbReference type="AlphaFoldDB" id="A0A4S4LUT3"/>
<sequence>MVRTLYRLFNHFVLRIGVTRLHNCRKDTRLADVGNSRQICSPLDARETSEDKRCVAAVTRHTLVFISNTMKRGAEKQLSKDDADDEEIQEVDAPAQGLQKADESVLAQRTIRGLPKRSTRSPAPPLPSQSVATSSIGSTSTPKLATFGGFGSGSSGSPFSFTPPTTVPSSFGTSEAKPFSGSFSPAFLTTSTQPSSHLTSAPSPPVSSSASNATKTFASFISPAPPTTKPAEPTPSPEADSSKESGDNEAAVKYYSSLRGLNTSFLSAVSKAVESDPFLDIADVLEQYKNHRISVQKEYDGKSIRSSAAPITNGTFSPSMPSAPSAFVFAPSSSSSSSSKPPPMRAPPTGFSAFAPLKPVLESDTSSKSDASEKSSATTGFTFGSSAPPKLVPTSVSSSSSTSALPAPPSSAFSFATPPAESSSSLATNPFLPSKETTSALPFSLGGPTGGSTTSVFGSSFKPSGLFGASSTTSSKSDADDKKDKDGDTDKEEEEDKDKASGSGAKLFGGDSGSAPFGTSTPVKSASSGSVFGSGSPGRTSPFTFGSGSIGNPVGFGFGSVGGSDASPPASKVGFAFGAPALAPPKVKADSPSEEESSRDATPATESEGSENPYDKEGPGEEDEETIHTVKAVVYMMPTSGGAWKGLGTGMTRLKKHKTTDARRIIHRTSAKGKVTMNFSLYPGMTPKSAKNTVTFVGVDDDKKPTRYRLRLSTDVAAADLQNALEREIAFVKASE</sequence>
<dbReference type="PANTHER" id="PTHR38697:SF1">
    <property type="entry name" value="NUCLEAR PORE COMPLEX PROTEIN SIMILAR TO S. CEREVISIAE NUP2 (EUROFUNG)"/>
    <property type="match status" value="1"/>
</dbReference>
<proteinExistence type="predicted"/>
<keyword evidence="4" id="KW-0653">Protein transport</keyword>
<reference evidence="10 11" key="1">
    <citation type="submission" date="2019-02" db="EMBL/GenBank/DDBJ databases">
        <title>Genome sequencing of the rare red list fungi Bondarzewia mesenterica.</title>
        <authorList>
            <person name="Buettner E."/>
            <person name="Kellner H."/>
        </authorList>
    </citation>
    <scope>NUCLEOTIDE SEQUENCE [LARGE SCALE GENOMIC DNA]</scope>
    <source>
        <strain evidence="10 11">DSM 108281</strain>
    </source>
</reference>
<keyword evidence="3" id="KW-0509">mRNA transport</keyword>
<evidence type="ECO:0000259" key="9">
    <source>
        <dbReference type="PROSITE" id="PS50196"/>
    </source>
</evidence>
<keyword evidence="7" id="KW-0539">Nucleus</keyword>
<evidence type="ECO:0000256" key="8">
    <source>
        <dbReference type="SAM" id="MobiDB-lite"/>
    </source>
</evidence>
<feature type="region of interest" description="Disordered" evidence="8">
    <location>
        <begin position="74"/>
        <end position="139"/>
    </location>
</feature>
<feature type="compositionally biased region" description="Basic and acidic residues" evidence="8">
    <location>
        <begin position="587"/>
        <end position="599"/>
    </location>
</feature>
<evidence type="ECO:0000256" key="7">
    <source>
        <dbReference type="ARBA" id="ARBA00023242"/>
    </source>
</evidence>
<feature type="compositionally biased region" description="Polar residues" evidence="8">
    <location>
        <begin position="128"/>
        <end position="139"/>
    </location>
</feature>
<evidence type="ECO:0000313" key="10">
    <source>
        <dbReference type="EMBL" id="THH16192.1"/>
    </source>
</evidence>
<dbReference type="SMART" id="SM00160">
    <property type="entry name" value="RanBD"/>
    <property type="match status" value="1"/>
</dbReference>
<dbReference type="InterPro" id="IPR015007">
    <property type="entry name" value="NUP2/50/61"/>
</dbReference>
<dbReference type="GO" id="GO:0051028">
    <property type="term" value="P:mRNA transport"/>
    <property type="evidence" value="ECO:0007669"/>
    <property type="project" value="UniProtKB-KW"/>
</dbReference>
<dbReference type="Pfam" id="PF08911">
    <property type="entry name" value="NUP50"/>
    <property type="match status" value="1"/>
</dbReference>
<dbReference type="OrthoDB" id="185618at2759"/>
<feature type="domain" description="RanBD1" evidence="9">
    <location>
        <begin position="620"/>
        <end position="686"/>
    </location>
</feature>
<dbReference type="InterPro" id="IPR011993">
    <property type="entry name" value="PH-like_dom_sf"/>
</dbReference>
<feature type="compositionally biased region" description="Low complexity" evidence="8">
    <location>
        <begin position="317"/>
        <end position="339"/>
    </location>
</feature>
<feature type="region of interest" description="Disordered" evidence="8">
    <location>
        <begin position="298"/>
        <end position="624"/>
    </location>
</feature>
<dbReference type="Proteomes" id="UP000310158">
    <property type="component" value="Unassembled WGS sequence"/>
</dbReference>
<evidence type="ECO:0000313" key="11">
    <source>
        <dbReference type="Proteomes" id="UP000310158"/>
    </source>
</evidence>
<accession>A0A4S4LUT3</accession>
<dbReference type="EMBL" id="SGPL01000170">
    <property type="protein sequence ID" value="THH16192.1"/>
    <property type="molecule type" value="Genomic_DNA"/>
</dbReference>
<evidence type="ECO:0000256" key="4">
    <source>
        <dbReference type="ARBA" id="ARBA00022927"/>
    </source>
</evidence>
<evidence type="ECO:0000256" key="5">
    <source>
        <dbReference type="ARBA" id="ARBA00023010"/>
    </source>
</evidence>
<keyword evidence="5" id="KW-0811">Translocation</keyword>
<comment type="caution">
    <text evidence="10">The sequence shown here is derived from an EMBL/GenBank/DDBJ whole genome shotgun (WGS) entry which is preliminary data.</text>
</comment>
<feature type="compositionally biased region" description="Polar residues" evidence="8">
    <location>
        <begin position="188"/>
        <end position="199"/>
    </location>
</feature>
<evidence type="ECO:0000256" key="3">
    <source>
        <dbReference type="ARBA" id="ARBA00022816"/>
    </source>
</evidence>
<evidence type="ECO:0000256" key="6">
    <source>
        <dbReference type="ARBA" id="ARBA00023132"/>
    </source>
</evidence>
<keyword evidence="2" id="KW-0813">Transport</keyword>
<dbReference type="Gene3D" id="2.30.29.30">
    <property type="entry name" value="Pleckstrin-homology domain (PH domain)/Phosphotyrosine-binding domain (PTB)"/>
    <property type="match status" value="1"/>
</dbReference>
<feature type="compositionally biased region" description="Low complexity" evidence="8">
    <location>
        <begin position="374"/>
        <end position="425"/>
    </location>
</feature>
<dbReference type="PROSITE" id="PS50196">
    <property type="entry name" value="RANBD1"/>
    <property type="match status" value="1"/>
</dbReference>
<dbReference type="CDD" id="cd13170">
    <property type="entry name" value="RanBD_NUP50"/>
    <property type="match status" value="1"/>
</dbReference>
<dbReference type="InterPro" id="IPR053074">
    <property type="entry name" value="NPC_Nucleoporin"/>
</dbReference>
<dbReference type="GO" id="GO:0015031">
    <property type="term" value="P:protein transport"/>
    <property type="evidence" value="ECO:0007669"/>
    <property type="project" value="UniProtKB-KW"/>
</dbReference>
<feature type="compositionally biased region" description="Basic and acidic residues" evidence="8">
    <location>
        <begin position="477"/>
        <end position="488"/>
    </location>
</feature>